<dbReference type="InParanoid" id="A0A194YME9"/>
<accession>A0A194YME9</accession>
<organism evidence="1 2">
    <name type="scientific">Sorghum bicolor</name>
    <name type="common">Sorghum</name>
    <name type="synonym">Sorghum vulgare</name>
    <dbReference type="NCBI Taxonomy" id="4558"/>
    <lineage>
        <taxon>Eukaryota</taxon>
        <taxon>Viridiplantae</taxon>
        <taxon>Streptophyta</taxon>
        <taxon>Embryophyta</taxon>
        <taxon>Tracheophyta</taxon>
        <taxon>Spermatophyta</taxon>
        <taxon>Magnoliopsida</taxon>
        <taxon>Liliopsida</taxon>
        <taxon>Poales</taxon>
        <taxon>Poaceae</taxon>
        <taxon>PACMAD clade</taxon>
        <taxon>Panicoideae</taxon>
        <taxon>Andropogonodae</taxon>
        <taxon>Andropogoneae</taxon>
        <taxon>Sorghinae</taxon>
        <taxon>Sorghum</taxon>
    </lineage>
</organism>
<proteinExistence type="predicted"/>
<reference evidence="2" key="2">
    <citation type="journal article" date="2018" name="Plant J.">
        <title>The Sorghum bicolor reference genome: improved assembly, gene annotations, a transcriptome atlas, and signatures of genome organization.</title>
        <authorList>
            <person name="McCormick R.F."/>
            <person name="Truong S.K."/>
            <person name="Sreedasyam A."/>
            <person name="Jenkins J."/>
            <person name="Shu S."/>
            <person name="Sims D."/>
            <person name="Kennedy M."/>
            <person name="Amirebrahimi M."/>
            <person name="Weers B.D."/>
            <person name="McKinley B."/>
            <person name="Mattison A."/>
            <person name="Morishige D.T."/>
            <person name="Grimwood J."/>
            <person name="Schmutz J."/>
            <person name="Mullet J.E."/>
        </authorList>
    </citation>
    <scope>NUCLEOTIDE SEQUENCE [LARGE SCALE GENOMIC DNA]</scope>
    <source>
        <strain evidence="2">cv. BTx623</strain>
    </source>
</reference>
<dbReference type="AlphaFoldDB" id="A0A194YME9"/>
<dbReference type="Proteomes" id="UP000000768">
    <property type="component" value="Chromosome 4"/>
</dbReference>
<evidence type="ECO:0000313" key="1">
    <source>
        <dbReference type="EMBL" id="KXG29377.1"/>
    </source>
</evidence>
<dbReference type="Gramene" id="KXG29377">
    <property type="protein sequence ID" value="KXG29377"/>
    <property type="gene ID" value="SORBI_3004G027900"/>
</dbReference>
<name>A0A194YME9_SORBI</name>
<evidence type="ECO:0000313" key="2">
    <source>
        <dbReference type="Proteomes" id="UP000000768"/>
    </source>
</evidence>
<keyword evidence="2" id="KW-1185">Reference proteome</keyword>
<sequence length="322" mass="35200">MLSILMLTYLVVGVYYSSFCYDFKLGNWSLMNFTILCRAMKGKRTSHSTLFQSWSLSYPCWLMNSNALVVFDPSVTAFVASLLMMNERMMILGTVQNQSQAGSQPASQGGVGRRIHDKFDKDAVLIGNLYAAAGCDETNMVGSGRGWMTCHAGQLIELPAEQAGVLWPAASPSSAWKSLPGCWPADGCMVLVLIRHGPLPTASHAKASCCYLLVSQYHPVPLIRICEFPFASVPCWAGWLARAIIVVAFTDSEMHCCVQISLLVITVARAPSLLVLRRVSPLLQPCGCQHRPAKSQLEPMGGSSAPSNHRLAYRYRCAAESE</sequence>
<protein>
    <submittedName>
        <fullName evidence="1">Uncharacterized protein</fullName>
    </submittedName>
</protein>
<reference evidence="1 2" key="1">
    <citation type="journal article" date="2009" name="Nature">
        <title>The Sorghum bicolor genome and the diversification of grasses.</title>
        <authorList>
            <person name="Paterson A.H."/>
            <person name="Bowers J.E."/>
            <person name="Bruggmann R."/>
            <person name="Dubchak I."/>
            <person name="Grimwood J."/>
            <person name="Gundlach H."/>
            <person name="Haberer G."/>
            <person name="Hellsten U."/>
            <person name="Mitros T."/>
            <person name="Poliakov A."/>
            <person name="Schmutz J."/>
            <person name="Spannagl M."/>
            <person name="Tang H."/>
            <person name="Wang X."/>
            <person name="Wicker T."/>
            <person name="Bharti A.K."/>
            <person name="Chapman J."/>
            <person name="Feltus F.A."/>
            <person name="Gowik U."/>
            <person name="Grigoriev I.V."/>
            <person name="Lyons E."/>
            <person name="Maher C.A."/>
            <person name="Martis M."/>
            <person name="Narechania A."/>
            <person name="Otillar R.P."/>
            <person name="Penning B.W."/>
            <person name="Salamov A.A."/>
            <person name="Wang Y."/>
            <person name="Zhang L."/>
            <person name="Carpita N.C."/>
            <person name="Freeling M."/>
            <person name="Gingle A.R."/>
            <person name="Hash C.T."/>
            <person name="Keller B."/>
            <person name="Klein P."/>
            <person name="Kresovich S."/>
            <person name="McCann M.C."/>
            <person name="Ming R."/>
            <person name="Peterson D.G."/>
            <person name="Mehboob-ur-Rahman"/>
            <person name="Ware D."/>
            <person name="Westhoff P."/>
            <person name="Mayer K.F."/>
            <person name="Messing J."/>
            <person name="Rokhsar D.S."/>
        </authorList>
    </citation>
    <scope>NUCLEOTIDE SEQUENCE [LARGE SCALE GENOMIC DNA]</scope>
    <source>
        <strain evidence="2">cv. BTx623</strain>
    </source>
</reference>
<dbReference type="EMBL" id="CM000763">
    <property type="protein sequence ID" value="KXG29377.1"/>
    <property type="molecule type" value="Genomic_DNA"/>
</dbReference>
<gene>
    <name evidence="1" type="ORF">SORBI_3004G027900</name>
</gene>